<accession>A0AAN7KMD2</accession>
<evidence type="ECO:0000313" key="5">
    <source>
        <dbReference type="Proteomes" id="UP001345219"/>
    </source>
</evidence>
<evidence type="ECO:0000256" key="1">
    <source>
        <dbReference type="ARBA" id="ARBA00022737"/>
    </source>
</evidence>
<gene>
    <name evidence="4" type="ORF">SAY87_007477</name>
</gene>
<keyword evidence="1" id="KW-0677">Repeat</keyword>
<dbReference type="SUPFAM" id="SSF50985">
    <property type="entry name" value="RCC1/BLIP-II"/>
    <property type="match status" value="2"/>
</dbReference>
<dbReference type="Proteomes" id="UP001345219">
    <property type="component" value="Chromosome 7"/>
</dbReference>
<feature type="repeat" description="RCC1" evidence="2">
    <location>
        <begin position="57"/>
        <end position="137"/>
    </location>
</feature>
<feature type="repeat" description="RCC1" evidence="2">
    <location>
        <begin position="187"/>
        <end position="238"/>
    </location>
</feature>
<dbReference type="PRINTS" id="PR00633">
    <property type="entry name" value="RCCNDNSATION"/>
</dbReference>
<feature type="repeat" description="RCC1" evidence="2">
    <location>
        <begin position="349"/>
        <end position="400"/>
    </location>
</feature>
<dbReference type="InterPro" id="IPR058923">
    <property type="entry name" value="RCC1-like_dom"/>
</dbReference>
<protein>
    <recommendedName>
        <fullName evidence="3">RCC1-like domain-containing protein</fullName>
    </recommendedName>
</protein>
<dbReference type="PANTHER" id="PTHR22870">
    <property type="entry name" value="REGULATOR OF CHROMOSOME CONDENSATION"/>
    <property type="match status" value="1"/>
</dbReference>
<feature type="repeat" description="RCC1" evidence="2">
    <location>
        <begin position="137"/>
        <end position="186"/>
    </location>
</feature>
<dbReference type="InterPro" id="IPR051210">
    <property type="entry name" value="Ub_ligase/GEF_domain"/>
</dbReference>
<dbReference type="PROSITE" id="PS50012">
    <property type="entry name" value="RCC1_3"/>
    <property type="match status" value="7"/>
</dbReference>
<evidence type="ECO:0000313" key="4">
    <source>
        <dbReference type="EMBL" id="KAK4765835.1"/>
    </source>
</evidence>
<dbReference type="AlphaFoldDB" id="A0AAN7KMD2"/>
<reference evidence="4 5" key="1">
    <citation type="journal article" date="2023" name="Hortic Res">
        <title>Pangenome of water caltrop reveals structural variations and asymmetric subgenome divergence after allopolyploidization.</title>
        <authorList>
            <person name="Zhang X."/>
            <person name="Chen Y."/>
            <person name="Wang L."/>
            <person name="Yuan Y."/>
            <person name="Fang M."/>
            <person name="Shi L."/>
            <person name="Lu R."/>
            <person name="Comes H.P."/>
            <person name="Ma Y."/>
            <person name="Chen Y."/>
            <person name="Huang G."/>
            <person name="Zhou Y."/>
            <person name="Zheng Z."/>
            <person name="Qiu Y."/>
        </authorList>
    </citation>
    <scope>NUCLEOTIDE SEQUENCE [LARGE SCALE GENOMIC DNA]</scope>
    <source>
        <tissue evidence="4">Roots</tissue>
    </source>
</reference>
<feature type="repeat" description="RCC1" evidence="2">
    <location>
        <begin position="239"/>
        <end position="296"/>
    </location>
</feature>
<dbReference type="EMBL" id="JAXIOK010000007">
    <property type="protein sequence ID" value="KAK4765835.1"/>
    <property type="molecule type" value="Genomic_DNA"/>
</dbReference>
<proteinExistence type="predicted"/>
<dbReference type="Pfam" id="PF25390">
    <property type="entry name" value="WD40_RLD"/>
    <property type="match status" value="1"/>
</dbReference>
<organism evidence="4 5">
    <name type="scientific">Trapa incisa</name>
    <dbReference type="NCBI Taxonomy" id="236973"/>
    <lineage>
        <taxon>Eukaryota</taxon>
        <taxon>Viridiplantae</taxon>
        <taxon>Streptophyta</taxon>
        <taxon>Embryophyta</taxon>
        <taxon>Tracheophyta</taxon>
        <taxon>Spermatophyta</taxon>
        <taxon>Magnoliopsida</taxon>
        <taxon>eudicotyledons</taxon>
        <taxon>Gunneridae</taxon>
        <taxon>Pentapetalae</taxon>
        <taxon>rosids</taxon>
        <taxon>malvids</taxon>
        <taxon>Myrtales</taxon>
        <taxon>Lythraceae</taxon>
        <taxon>Trapa</taxon>
    </lineage>
</organism>
<feature type="repeat" description="RCC1" evidence="2">
    <location>
        <begin position="297"/>
        <end position="348"/>
    </location>
</feature>
<dbReference type="Gene3D" id="2.130.10.30">
    <property type="entry name" value="Regulator of chromosome condensation 1/beta-lactamase-inhibitor protein II"/>
    <property type="match status" value="2"/>
</dbReference>
<name>A0AAN7KMD2_9MYRT</name>
<dbReference type="PROSITE" id="PS00626">
    <property type="entry name" value="RCC1_2"/>
    <property type="match status" value="1"/>
</dbReference>
<dbReference type="InterPro" id="IPR009091">
    <property type="entry name" value="RCC1/BLIP-II"/>
</dbReference>
<keyword evidence="5" id="KW-1185">Reference proteome</keyword>
<evidence type="ECO:0000259" key="3">
    <source>
        <dbReference type="Pfam" id="PF25390"/>
    </source>
</evidence>
<dbReference type="InterPro" id="IPR000408">
    <property type="entry name" value="Reg_chr_condens"/>
</dbReference>
<evidence type="ECO:0000256" key="2">
    <source>
        <dbReference type="PROSITE-ProRule" id="PRU00235"/>
    </source>
</evidence>
<sequence>MRAVVKSNPDGASYMSFLRHRLSLVRQLSSSSSSFSFASSKVPLIYEAPVGASVVPLQLYSWGRGSSGQLGGGIEEIRIYPAPVANFLLPETFSISATPGKLPENPKLSNSTAFSFDSRIEVGISCGLFHSSLLVDGNMWIWGKGDGGRLGFGHEDPVFEPKLNPNLVDVSCIALGGFHSVALTSSGQVFTWGYGGFGALGHSVYHRELLPRLVEGSWNGSIRNIATSGTHTAAITESGKLYTWGREEGDGRLGLGPGRGPDQTGGLSIPSKVKELPVPIASVACGGFFTMALTEDGKVWNWGANANYELGRGNKVGGWKPKLLSSLENVRINQLACGGYHSLALTDDGKVLSWGHGGHGQLGHCSIQSQKEPLVVETLANERVVSIACGGSSSAAVTDKGNLYMWGNGKDSQLGVPGMPEIQPCPREVKFLSEDDGMGPHHVLAVSIGASHTLCLVSRAAHQ</sequence>
<comment type="caution">
    <text evidence="4">The sequence shown here is derived from an EMBL/GenBank/DDBJ whole genome shotgun (WGS) entry which is preliminary data.</text>
</comment>
<feature type="domain" description="RCC1-like" evidence="3">
    <location>
        <begin position="58"/>
        <end position="455"/>
    </location>
</feature>
<feature type="repeat" description="RCC1" evidence="2">
    <location>
        <begin position="401"/>
        <end position="459"/>
    </location>
</feature>
<dbReference type="PANTHER" id="PTHR22870:SF408">
    <property type="entry name" value="OS09G0560450 PROTEIN"/>
    <property type="match status" value="1"/>
</dbReference>